<dbReference type="AlphaFoldDB" id="K2T091"/>
<name>K2T091_MACPH</name>
<sequence length="26" mass="3055">LSLVDLPISDLVLEGRYIIFFIEYLL</sequence>
<protein>
    <submittedName>
        <fullName evidence="1">Uncharacterized protein</fullName>
    </submittedName>
</protein>
<accession>K2T091</accession>
<evidence type="ECO:0000313" key="2">
    <source>
        <dbReference type="Proteomes" id="UP000007129"/>
    </source>
</evidence>
<gene>
    <name evidence="1" type="ORF">MPH_00336</name>
</gene>
<dbReference type="Proteomes" id="UP000007129">
    <property type="component" value="Unassembled WGS sequence"/>
</dbReference>
<dbReference type="InParanoid" id="K2T091"/>
<dbReference type="HOGENOM" id="CLU_221792_0_0_1"/>
<reference evidence="1 2" key="1">
    <citation type="journal article" date="2012" name="BMC Genomics">
        <title>Tools to kill: Genome of one of the most destructive plant pathogenic fungi Macrophomina phaseolina.</title>
        <authorList>
            <person name="Islam M.S."/>
            <person name="Haque M.S."/>
            <person name="Islam M.M."/>
            <person name="Emdad E.M."/>
            <person name="Halim A."/>
            <person name="Hossen Q.M.M."/>
            <person name="Hossain M.Z."/>
            <person name="Ahmed B."/>
            <person name="Rahim S."/>
            <person name="Rahman M.S."/>
            <person name="Alam M.M."/>
            <person name="Hou S."/>
            <person name="Wan X."/>
            <person name="Saito J.A."/>
            <person name="Alam M."/>
        </authorList>
    </citation>
    <scope>NUCLEOTIDE SEQUENCE [LARGE SCALE GENOMIC DNA]</scope>
    <source>
        <strain evidence="1 2">MS6</strain>
    </source>
</reference>
<comment type="caution">
    <text evidence="1">The sequence shown here is derived from an EMBL/GenBank/DDBJ whole genome shotgun (WGS) entry which is preliminary data.</text>
</comment>
<organism evidence="1 2">
    <name type="scientific">Macrophomina phaseolina (strain MS6)</name>
    <name type="common">Charcoal rot fungus</name>
    <dbReference type="NCBI Taxonomy" id="1126212"/>
    <lineage>
        <taxon>Eukaryota</taxon>
        <taxon>Fungi</taxon>
        <taxon>Dikarya</taxon>
        <taxon>Ascomycota</taxon>
        <taxon>Pezizomycotina</taxon>
        <taxon>Dothideomycetes</taxon>
        <taxon>Dothideomycetes incertae sedis</taxon>
        <taxon>Botryosphaeriales</taxon>
        <taxon>Botryosphaeriaceae</taxon>
        <taxon>Macrophomina</taxon>
    </lineage>
</organism>
<evidence type="ECO:0000313" key="1">
    <source>
        <dbReference type="EMBL" id="EKG22320.1"/>
    </source>
</evidence>
<dbReference type="EMBL" id="AHHD01000018">
    <property type="protein sequence ID" value="EKG22320.1"/>
    <property type="molecule type" value="Genomic_DNA"/>
</dbReference>
<dbReference type="VEuPathDB" id="FungiDB:MPH_00336"/>
<feature type="non-terminal residue" evidence="1">
    <location>
        <position position="1"/>
    </location>
</feature>
<proteinExistence type="predicted"/>